<evidence type="ECO:0000256" key="1">
    <source>
        <dbReference type="SAM" id="MobiDB-lite"/>
    </source>
</evidence>
<accession>A0A409YCK1</accession>
<proteinExistence type="predicted"/>
<reference evidence="2 3" key="1">
    <citation type="journal article" date="2018" name="Evol. Lett.">
        <title>Horizontal gene cluster transfer increased hallucinogenic mushroom diversity.</title>
        <authorList>
            <person name="Reynolds H.T."/>
            <person name="Vijayakumar V."/>
            <person name="Gluck-Thaler E."/>
            <person name="Korotkin H.B."/>
            <person name="Matheny P.B."/>
            <person name="Slot J.C."/>
        </authorList>
    </citation>
    <scope>NUCLEOTIDE SEQUENCE [LARGE SCALE GENOMIC DNA]</scope>
    <source>
        <strain evidence="2 3">2629</strain>
    </source>
</reference>
<evidence type="ECO:0000313" key="2">
    <source>
        <dbReference type="EMBL" id="PPR00729.1"/>
    </source>
</evidence>
<dbReference type="STRING" id="181874.A0A409YCK1"/>
<dbReference type="OrthoDB" id="3261690at2759"/>
<dbReference type="AlphaFoldDB" id="A0A409YCK1"/>
<sequence>MFSPIHTFHGHTPAYDPQDTIACLHALGTLSEIGQDPDGVPLLQASIDYTPFTPLNSPAKKLKGILRLNRGQKEPAIIGGFGYFFIVCSFYDLDMADVGNFNDNPTIIVTGKPSGIDHETDTIIKFRVSSYITGITEPPFDQAYNSKHTMDRRARPQKVLTLPQWVGKYFALLDDPEESNLPSPALQAARFALSGFDPEDCSITVIDTDSHKVRQEGPMPYIRRDYDSLIGFTNDYPVHRDVAFYPLPSPERRLKNLSTGQTSMQDIDPGKIPNIIFATFGERGSVRIHFPALYEVESAGQGVLRNYREQFYDEVIRPAAQAVIPEAILDWPTSYESAEFKDRKATQGFKNSTVLINGTNAGLLAQQMRLVVQQNQDTLSWANRFVWGIEVRGIKDTTFHELDDPDLILDEAMETALAGLTTKPGDSWYMDVGLEYVVDGTALLWSTDQHIDILVSSLGIPIEDANRIVCRRGTSYTKDPATHLTTLSGFRTTTGDFGGHMSATYLQAYTTDKAQTYQPNGLTYGKAITPKQAMDGTPPPFCVALQNTYHQAKSNVNVATRLEVRVPLSSAQEALRSPPDSLWQGMVSYSRELWWVYRQLKLIAATNILTELNMNSRPQRMRECNLTFVLGLVHMINSLHSSPDETSRARRLAKAIFPLTLDGTTPGLMPSSDSLGQNTSPYDGIPYAPGGVIYLRPFFLRPEAGEIRFMVQTTLDERAYVAYWGCSPKDIRETLWPTGRTRRHLGKQITSRKGKTRRPPPPTEAGPSLPLPQFQRFDNIIVTNDPTIEETLLDIVDDPCAGPATLADRLTQIFKQFTTDIIQKIPGTNRRTNPGALTLQYCPLDQEARTLVTLDDYHNNNDFTKLFVCVQFKHANRTEWALTVNCMFPTSSDNIPADIRHFPTCDYWSVWLALLDELNVDDLTYARSVLTRMVTDMPWLPGL</sequence>
<comment type="caution">
    <text evidence="2">The sequence shown here is derived from an EMBL/GenBank/DDBJ whole genome shotgun (WGS) entry which is preliminary data.</text>
</comment>
<protein>
    <submittedName>
        <fullName evidence="2">Uncharacterized protein</fullName>
    </submittedName>
</protein>
<feature type="compositionally biased region" description="Basic residues" evidence="1">
    <location>
        <begin position="742"/>
        <end position="758"/>
    </location>
</feature>
<name>A0A409YCK1_9AGAR</name>
<gene>
    <name evidence="2" type="ORF">CVT24_000953</name>
</gene>
<dbReference type="InParanoid" id="A0A409YCK1"/>
<dbReference type="Proteomes" id="UP000284842">
    <property type="component" value="Unassembled WGS sequence"/>
</dbReference>
<keyword evidence="3" id="KW-1185">Reference proteome</keyword>
<feature type="region of interest" description="Disordered" evidence="1">
    <location>
        <begin position="742"/>
        <end position="770"/>
    </location>
</feature>
<dbReference type="EMBL" id="NHTK01001296">
    <property type="protein sequence ID" value="PPR00729.1"/>
    <property type="molecule type" value="Genomic_DNA"/>
</dbReference>
<organism evidence="2 3">
    <name type="scientific">Panaeolus cyanescens</name>
    <dbReference type="NCBI Taxonomy" id="181874"/>
    <lineage>
        <taxon>Eukaryota</taxon>
        <taxon>Fungi</taxon>
        <taxon>Dikarya</taxon>
        <taxon>Basidiomycota</taxon>
        <taxon>Agaricomycotina</taxon>
        <taxon>Agaricomycetes</taxon>
        <taxon>Agaricomycetidae</taxon>
        <taxon>Agaricales</taxon>
        <taxon>Agaricineae</taxon>
        <taxon>Galeropsidaceae</taxon>
        <taxon>Panaeolus</taxon>
    </lineage>
</organism>
<evidence type="ECO:0000313" key="3">
    <source>
        <dbReference type="Proteomes" id="UP000284842"/>
    </source>
</evidence>